<dbReference type="Gene3D" id="1.20.1280.290">
    <property type="match status" value="1"/>
</dbReference>
<keyword evidence="4 5" id="KW-0472">Membrane</keyword>
<evidence type="ECO:0000256" key="4">
    <source>
        <dbReference type="ARBA" id="ARBA00023136"/>
    </source>
</evidence>
<feature type="transmembrane region" description="Helical" evidence="5">
    <location>
        <begin position="90"/>
        <end position="110"/>
    </location>
</feature>
<dbReference type="InterPro" id="IPR051415">
    <property type="entry name" value="LAAT-1"/>
</dbReference>
<evidence type="ECO:0000256" key="2">
    <source>
        <dbReference type="ARBA" id="ARBA00022692"/>
    </source>
</evidence>
<evidence type="ECO:0000313" key="6">
    <source>
        <dbReference type="EMBL" id="ARF09971.1"/>
    </source>
</evidence>
<feature type="transmembrane region" description="Helical" evidence="5">
    <location>
        <begin position="152"/>
        <end position="173"/>
    </location>
</feature>
<evidence type="ECO:0000256" key="1">
    <source>
        <dbReference type="ARBA" id="ARBA00004141"/>
    </source>
</evidence>
<gene>
    <name evidence="6" type="ORF">Indivirus_6_37</name>
</gene>
<reference evidence="6" key="1">
    <citation type="journal article" date="2017" name="Science">
        <title>Giant viruses with an expanded complement of translation system components.</title>
        <authorList>
            <person name="Schulz F."/>
            <person name="Yutin N."/>
            <person name="Ivanova N.N."/>
            <person name="Ortega D.R."/>
            <person name="Lee T.K."/>
            <person name="Vierheilig J."/>
            <person name="Daims H."/>
            <person name="Horn M."/>
            <person name="Wagner M."/>
            <person name="Jensen G.J."/>
            <person name="Kyrpides N.C."/>
            <person name="Koonin E.V."/>
            <person name="Woyke T."/>
        </authorList>
    </citation>
    <scope>NUCLEOTIDE SEQUENCE</scope>
    <source>
        <strain evidence="6">ILV1</strain>
    </source>
</reference>
<sequence>MFDAIDCQSEPIYSYILGICLCITGILSYLPQYYSLIKSGQTTGISEISLLILNVGGATLAANSFILNYWKFECYERCSALLCTANLLPLIQIFIGWIVVLPLYIIFIRFKIQSSKKRLLSDIRFILSYMIFVILMLIFGVVDKIYFGNTKFFQIAAISLGIISAICSCIVWLPQIIKLIQTQEAGGLSLLMFGLQTPGNIMIIILQILYKQNWSTWITYLVLLIEQSTIVIILLIFKYRELRNQRIINVSLSEINDP</sequence>
<accession>A0A1V0SE55</accession>
<feature type="transmembrane region" description="Helical" evidence="5">
    <location>
        <begin position="51"/>
        <end position="70"/>
    </location>
</feature>
<proteinExistence type="predicted"/>
<feature type="transmembrane region" description="Helical" evidence="5">
    <location>
        <begin position="185"/>
        <end position="210"/>
    </location>
</feature>
<keyword evidence="2 5" id="KW-0812">Transmembrane</keyword>
<dbReference type="GO" id="GO:0016020">
    <property type="term" value="C:membrane"/>
    <property type="evidence" value="ECO:0007669"/>
    <property type="project" value="UniProtKB-SubCell"/>
</dbReference>
<evidence type="ECO:0000256" key="3">
    <source>
        <dbReference type="ARBA" id="ARBA00022989"/>
    </source>
</evidence>
<dbReference type="PANTHER" id="PTHR16201:SF11">
    <property type="entry name" value="PQ-LOOP REPEAT-CONTAINING PROTEIN"/>
    <property type="match status" value="1"/>
</dbReference>
<dbReference type="EMBL" id="KY684090">
    <property type="protein sequence ID" value="ARF09971.1"/>
    <property type="molecule type" value="Genomic_DNA"/>
</dbReference>
<dbReference type="PANTHER" id="PTHR16201">
    <property type="entry name" value="SEVEN TRANSMEMBRANE PROTEIN 1-RELATED"/>
    <property type="match status" value="1"/>
</dbReference>
<name>A0A1V0SE55_9VIRU</name>
<evidence type="ECO:0000256" key="5">
    <source>
        <dbReference type="SAM" id="Phobius"/>
    </source>
</evidence>
<dbReference type="Pfam" id="PF04193">
    <property type="entry name" value="PQ-loop"/>
    <property type="match status" value="2"/>
</dbReference>
<comment type="subcellular location">
    <subcellularLocation>
        <location evidence="1">Membrane</location>
        <topology evidence="1">Multi-pass membrane protein</topology>
    </subcellularLocation>
</comment>
<keyword evidence="3 5" id="KW-1133">Transmembrane helix</keyword>
<organism evidence="6">
    <name type="scientific">Indivirus ILV1</name>
    <dbReference type="NCBI Taxonomy" id="1977633"/>
    <lineage>
        <taxon>Viruses</taxon>
        <taxon>Varidnaviria</taxon>
        <taxon>Bamfordvirae</taxon>
        <taxon>Nucleocytoviricota</taxon>
        <taxon>Megaviricetes</taxon>
        <taxon>Imitervirales</taxon>
        <taxon>Mimiviridae</taxon>
        <taxon>Klosneuvirinae</taxon>
        <taxon>Indivirus</taxon>
    </lineage>
</organism>
<protein>
    <submittedName>
        <fullName evidence="6">PQ loop repeat protein</fullName>
    </submittedName>
</protein>
<dbReference type="SMART" id="SM00679">
    <property type="entry name" value="CTNS"/>
    <property type="match status" value="2"/>
</dbReference>
<feature type="transmembrane region" description="Helical" evidence="5">
    <location>
        <begin position="122"/>
        <end position="140"/>
    </location>
</feature>
<feature type="transmembrane region" description="Helical" evidence="5">
    <location>
        <begin position="216"/>
        <end position="237"/>
    </location>
</feature>
<dbReference type="InterPro" id="IPR006603">
    <property type="entry name" value="PQ-loop_rpt"/>
</dbReference>
<feature type="transmembrane region" description="Helical" evidence="5">
    <location>
        <begin position="12"/>
        <end position="30"/>
    </location>
</feature>